<proteinExistence type="predicted"/>
<dbReference type="RefSeq" id="XP_008088177.1">
    <property type="nucleotide sequence ID" value="XM_008089986.1"/>
</dbReference>
<organism evidence="1 2">
    <name type="scientific">Glarea lozoyensis (strain ATCC 20868 / MF5171)</name>
    <dbReference type="NCBI Taxonomy" id="1116229"/>
    <lineage>
        <taxon>Eukaryota</taxon>
        <taxon>Fungi</taxon>
        <taxon>Dikarya</taxon>
        <taxon>Ascomycota</taxon>
        <taxon>Pezizomycotina</taxon>
        <taxon>Leotiomycetes</taxon>
        <taxon>Helotiales</taxon>
        <taxon>Helotiaceae</taxon>
        <taxon>Glarea</taxon>
    </lineage>
</organism>
<dbReference type="EMBL" id="KE145372">
    <property type="protein sequence ID" value="EPE25262.1"/>
    <property type="molecule type" value="Genomic_DNA"/>
</dbReference>
<keyword evidence="2" id="KW-1185">Reference proteome</keyword>
<dbReference type="HOGENOM" id="CLU_2146112_0_0_1"/>
<accession>S3CFJ8</accession>
<dbReference type="OrthoDB" id="3540062at2759"/>
<gene>
    <name evidence="1" type="ORF">GLAREA_11843</name>
</gene>
<evidence type="ECO:0000313" key="2">
    <source>
        <dbReference type="Proteomes" id="UP000016922"/>
    </source>
</evidence>
<dbReference type="GeneID" id="19470884"/>
<dbReference type="STRING" id="1116229.S3CFJ8"/>
<dbReference type="Proteomes" id="UP000016922">
    <property type="component" value="Unassembled WGS sequence"/>
</dbReference>
<protein>
    <submittedName>
        <fullName evidence="1">Uncharacterized protein</fullName>
    </submittedName>
</protein>
<sequence length="112" mass="13197">MFSNNLGTPAGYLKEKQKQILSGEDYQRIEAHLNQKQFLRPLDSDNAKANIYSIRQKSISRRYCDHRRLGHWPTAILEQNCNKGRIISFHHRICKTYLAKKRKKGNRKSVNQ</sequence>
<dbReference type="AlphaFoldDB" id="S3CFJ8"/>
<evidence type="ECO:0000313" key="1">
    <source>
        <dbReference type="EMBL" id="EPE25262.1"/>
    </source>
</evidence>
<dbReference type="KEGG" id="glz:GLAREA_11843"/>
<name>S3CFJ8_GLAL2</name>
<reference evidence="1 2" key="1">
    <citation type="journal article" date="2013" name="BMC Genomics">
        <title>Genomics-driven discovery of the pneumocandin biosynthetic gene cluster in the fungus Glarea lozoyensis.</title>
        <authorList>
            <person name="Chen L."/>
            <person name="Yue Q."/>
            <person name="Zhang X."/>
            <person name="Xiang M."/>
            <person name="Wang C."/>
            <person name="Li S."/>
            <person name="Che Y."/>
            <person name="Ortiz-Lopez F.J."/>
            <person name="Bills G.F."/>
            <person name="Liu X."/>
            <person name="An Z."/>
        </authorList>
    </citation>
    <scope>NUCLEOTIDE SEQUENCE [LARGE SCALE GENOMIC DNA]</scope>
    <source>
        <strain evidence="2">ATCC 20868 / MF5171</strain>
    </source>
</reference>